<evidence type="ECO:0000313" key="1">
    <source>
        <dbReference type="EMBL" id="MPC31348.1"/>
    </source>
</evidence>
<organism evidence="1 2">
    <name type="scientific">Portunus trituberculatus</name>
    <name type="common">Swimming crab</name>
    <name type="synonym">Neptunus trituberculatus</name>
    <dbReference type="NCBI Taxonomy" id="210409"/>
    <lineage>
        <taxon>Eukaryota</taxon>
        <taxon>Metazoa</taxon>
        <taxon>Ecdysozoa</taxon>
        <taxon>Arthropoda</taxon>
        <taxon>Crustacea</taxon>
        <taxon>Multicrustacea</taxon>
        <taxon>Malacostraca</taxon>
        <taxon>Eumalacostraca</taxon>
        <taxon>Eucarida</taxon>
        <taxon>Decapoda</taxon>
        <taxon>Pleocyemata</taxon>
        <taxon>Brachyura</taxon>
        <taxon>Eubrachyura</taxon>
        <taxon>Portunoidea</taxon>
        <taxon>Portunidae</taxon>
        <taxon>Portuninae</taxon>
        <taxon>Portunus</taxon>
    </lineage>
</organism>
<protein>
    <submittedName>
        <fullName evidence="1">Uncharacterized protein</fullName>
    </submittedName>
</protein>
<name>A0A5B7ECW4_PORTR</name>
<gene>
    <name evidence="1" type="ORF">E2C01_024634</name>
</gene>
<dbReference type="Proteomes" id="UP000324222">
    <property type="component" value="Unassembled WGS sequence"/>
</dbReference>
<accession>A0A5B7ECW4</accession>
<keyword evidence="2" id="KW-1185">Reference proteome</keyword>
<evidence type="ECO:0000313" key="2">
    <source>
        <dbReference type="Proteomes" id="UP000324222"/>
    </source>
</evidence>
<dbReference type="EMBL" id="VSRR010002418">
    <property type="protein sequence ID" value="MPC31348.1"/>
    <property type="molecule type" value="Genomic_DNA"/>
</dbReference>
<comment type="caution">
    <text evidence="1">The sequence shown here is derived from an EMBL/GenBank/DDBJ whole genome shotgun (WGS) entry which is preliminary data.</text>
</comment>
<sequence>MRTLPTRDNERHNEEHNIIMTIQTDHVEISEPSSSSHFPAPPLPLLHSAGMTYVSAEWERCEEEVRCVKEV</sequence>
<reference evidence="1 2" key="1">
    <citation type="submission" date="2019-05" db="EMBL/GenBank/DDBJ databases">
        <title>Another draft genome of Portunus trituberculatus and its Hox gene families provides insights of decapod evolution.</title>
        <authorList>
            <person name="Jeong J.-H."/>
            <person name="Song I."/>
            <person name="Kim S."/>
            <person name="Choi T."/>
            <person name="Kim D."/>
            <person name="Ryu S."/>
            <person name="Kim W."/>
        </authorList>
    </citation>
    <scope>NUCLEOTIDE SEQUENCE [LARGE SCALE GENOMIC DNA]</scope>
    <source>
        <tissue evidence="1">Muscle</tissue>
    </source>
</reference>
<proteinExistence type="predicted"/>
<dbReference type="AlphaFoldDB" id="A0A5B7ECW4"/>